<dbReference type="SUPFAM" id="SSF103515">
    <property type="entry name" value="Autotransporter"/>
    <property type="match status" value="1"/>
</dbReference>
<evidence type="ECO:0000259" key="4">
    <source>
        <dbReference type="PROSITE" id="PS51208"/>
    </source>
</evidence>
<evidence type="ECO:0000256" key="2">
    <source>
        <dbReference type="SAM" id="MobiDB-lite"/>
    </source>
</evidence>
<dbReference type="InterPro" id="IPR003991">
    <property type="entry name" value="Pertactin_virulence_factor"/>
</dbReference>
<dbReference type="AlphaFoldDB" id="A0A1W6GBN2"/>
<dbReference type="EMBL" id="KX778732">
    <property type="protein sequence ID" value="ARM10248.1"/>
    <property type="molecule type" value="Genomic_DNA"/>
</dbReference>
<dbReference type="CDD" id="cd01343">
    <property type="entry name" value="PL1_Passenger_AT"/>
    <property type="match status" value="1"/>
</dbReference>
<dbReference type="PRINTS" id="PR01484">
    <property type="entry name" value="PRTACTNFAMLY"/>
</dbReference>
<accession>A0A1W6GBN2</accession>
<dbReference type="InterPro" id="IPR006315">
    <property type="entry name" value="OM_autotransptr_brl_dom"/>
</dbReference>
<gene>
    <name evidence="5" type="primary">prn15</name>
</gene>
<dbReference type="SMART" id="SM00869">
    <property type="entry name" value="Autotransporter"/>
    <property type="match status" value="1"/>
</dbReference>
<sequence length="925" mass="94733">MNMSLSRIVKAAPLRRTTLAMALGALGAAPAAHADWNNQSIVKTGERQHGIHIQGSDPGGVRTASGTTIKVSGRQAQGILLENPAAELQFRNGSVTSSGQLSDDGIRRFLGTVTVKAGKLVADHATLANVGDTWDDDGIALYVAGEQAQASIADSTLQGAGGVQIERGANVTVQRSAIVDGGLHIGALQSLQPEDLPPSRVVLRDTNVTAVPASGAPAAVSVLGASELTLDGGHITGGRAAGVAAMQGAVVHLQRATIRRGDAPAGGAVPGGAVPGGFGPGGFGPGGFGPGGFGPGGFGPGGFGPVLDGWYGVDVSGSSVELAQSIVEAPELGAAIRVGRGARVTVSGGSLSAPHGNVIETGGARRFAPQAAPLSITLQAGAHAQGKALLYRVLPEPVKLTLTGGADAQGDIVATELPSIPGTSIGPLDVALASQARWTGATRAVDSLSIDNATWVMTDNSNVGALRLASDGSVDFQQPAEAGRFKVLTVNTLAGSGLFRMNVFADLGLSDKLVVMQDASGQHRLWVRNSGSEPASANTLLLVQTPLGSAATFTLANKDGKVDIGTYRYRLAANGNGQWSLVGAKAPPAPKPAPQPGPQPPQPPQPQPEAPAPQPPAGRELSAAANAAVNTGGVGLASTLWYAESNALSKRLGELRLNPDAGGAWGRGFAQRQQLDNRAGRRFDQKVAGFELGADHAVAVAGGRWHLGGLAGYTRGDRGFTGDGGGHTDSVHVGGYATYIADSGFYLDATLRASRLENDFKVAGSDGYAVKGKYRTHGVGASLEAGRRFTHADGWFLEPQAELAVFRAGGGAYRAANGLRVRDEGGSSVLGRLGLEVGKRIELAGGRQVQPYIKASVLQEFDGAGTVHTNGIAHRTELRGTRAELGLGMAAALGRGHSLYASYEYSKGPKLAMPWTFHAGYRYSW</sequence>
<dbReference type="InterPro" id="IPR005546">
    <property type="entry name" value="Autotransporte_beta"/>
</dbReference>
<dbReference type="PROSITE" id="PS51208">
    <property type="entry name" value="AUTOTRANSPORTER"/>
    <property type="match status" value="1"/>
</dbReference>
<dbReference type="InterPro" id="IPR011050">
    <property type="entry name" value="Pectin_lyase_fold/virulence"/>
</dbReference>
<name>A0A1W6GBN2_BORPT</name>
<dbReference type="Pfam" id="PF03797">
    <property type="entry name" value="Autotransporter"/>
    <property type="match status" value="1"/>
</dbReference>
<reference evidence="5" key="1">
    <citation type="submission" date="2016-08" db="EMBL/GenBank/DDBJ databases">
        <title>Complete pertactin (prn) gene sequencing of Bordetella pertussis.</title>
        <authorList>
            <person name="Tsang R."/>
            <person name="Shuel M."/>
            <person name="Hayden K."/>
            <person name="Whyte K."/>
        </authorList>
    </citation>
    <scope>NUCLEOTIDE SEQUENCE</scope>
    <source>
        <strain evidence="5">Bp06-405</strain>
    </source>
</reference>
<proteinExistence type="predicted"/>
<dbReference type="PANTHER" id="PTHR35037">
    <property type="entry name" value="C-TERMINAL REGION OF AIDA-LIKE PROTEIN"/>
    <property type="match status" value="1"/>
</dbReference>
<organism evidence="5">
    <name type="scientific">Bordetella pertussis</name>
    <dbReference type="NCBI Taxonomy" id="520"/>
    <lineage>
        <taxon>Bacteria</taxon>
        <taxon>Pseudomonadati</taxon>
        <taxon>Pseudomonadota</taxon>
        <taxon>Betaproteobacteria</taxon>
        <taxon>Burkholderiales</taxon>
        <taxon>Alcaligenaceae</taxon>
        <taxon>Bordetella</taxon>
    </lineage>
</organism>
<dbReference type="InterPro" id="IPR003992">
    <property type="entry name" value="Pertactin"/>
</dbReference>
<dbReference type="InterPro" id="IPR012332">
    <property type="entry name" value="Autotransporter_pectin_lyase_C"/>
</dbReference>
<dbReference type="Gene3D" id="2.40.128.130">
    <property type="entry name" value="Autotransporter beta-domain"/>
    <property type="match status" value="1"/>
</dbReference>
<dbReference type="GO" id="GO:0019867">
    <property type="term" value="C:outer membrane"/>
    <property type="evidence" value="ECO:0007669"/>
    <property type="project" value="InterPro"/>
</dbReference>
<dbReference type="Pfam" id="PF03212">
    <property type="entry name" value="Pertactin"/>
    <property type="match status" value="1"/>
</dbReference>
<dbReference type="GO" id="GO:0007155">
    <property type="term" value="P:cell adhesion"/>
    <property type="evidence" value="ECO:0007669"/>
    <property type="project" value="InterPro"/>
</dbReference>
<evidence type="ECO:0000256" key="1">
    <source>
        <dbReference type="ARBA" id="ARBA00022729"/>
    </source>
</evidence>
<feature type="compositionally biased region" description="Pro residues" evidence="2">
    <location>
        <begin position="587"/>
        <end position="616"/>
    </location>
</feature>
<feature type="chain" id="PRO_5012935854" evidence="3">
    <location>
        <begin position="35"/>
        <end position="925"/>
    </location>
</feature>
<feature type="domain" description="Autotransporter" evidence="4">
    <location>
        <begin position="657"/>
        <end position="925"/>
    </location>
</feature>
<evidence type="ECO:0000313" key="5">
    <source>
        <dbReference type="EMBL" id="ARM10248.1"/>
    </source>
</evidence>
<dbReference type="PRINTS" id="PR01482">
    <property type="entry name" value="PERTACTIN"/>
</dbReference>
<dbReference type="Gene3D" id="2.160.20.20">
    <property type="match status" value="1"/>
</dbReference>
<feature type="signal peptide" evidence="3">
    <location>
        <begin position="1"/>
        <end position="34"/>
    </location>
</feature>
<protein>
    <submittedName>
        <fullName evidence="5">Pertactin</fullName>
    </submittedName>
</protein>
<dbReference type="SUPFAM" id="SSF51126">
    <property type="entry name" value="Pectin lyase-like"/>
    <property type="match status" value="1"/>
</dbReference>
<dbReference type="PANTHER" id="PTHR35037:SF3">
    <property type="entry name" value="C-TERMINAL REGION OF AIDA-LIKE PROTEIN"/>
    <property type="match status" value="1"/>
</dbReference>
<dbReference type="InterPro" id="IPR004899">
    <property type="entry name" value="Pertactin_central"/>
</dbReference>
<keyword evidence="1 3" id="KW-0732">Signal</keyword>
<dbReference type="InterPro" id="IPR036709">
    <property type="entry name" value="Autotransporte_beta_dom_sf"/>
</dbReference>
<dbReference type="InterPro" id="IPR051551">
    <property type="entry name" value="Autotransporter_adhesion"/>
</dbReference>
<dbReference type="NCBIfam" id="TIGR01414">
    <property type="entry name" value="autotrans_barl"/>
    <property type="match status" value="1"/>
</dbReference>
<feature type="region of interest" description="Disordered" evidence="2">
    <location>
        <begin position="580"/>
        <end position="620"/>
    </location>
</feature>
<evidence type="ECO:0000256" key="3">
    <source>
        <dbReference type="SAM" id="SignalP"/>
    </source>
</evidence>